<organism evidence="1">
    <name type="scientific">marine sediment metagenome</name>
    <dbReference type="NCBI Taxonomy" id="412755"/>
    <lineage>
        <taxon>unclassified sequences</taxon>
        <taxon>metagenomes</taxon>
        <taxon>ecological metagenomes</taxon>
    </lineage>
</organism>
<protein>
    <submittedName>
        <fullName evidence="1">Uncharacterized protein</fullName>
    </submittedName>
</protein>
<gene>
    <name evidence="1" type="ORF">S01H1_05868</name>
</gene>
<sequence>MMDGQSVETLAFWFEDLLKAARCVQEDLMRFYEPDKGWPPHIMALMAPADYDTVLANAKRMLAREFPRA</sequence>
<dbReference type="AlphaFoldDB" id="X0SNM4"/>
<reference evidence="1" key="1">
    <citation type="journal article" date="2014" name="Front. Microbiol.">
        <title>High frequency of phylogenetically diverse reductive dehalogenase-homologous genes in deep subseafloor sedimentary metagenomes.</title>
        <authorList>
            <person name="Kawai M."/>
            <person name="Futagami T."/>
            <person name="Toyoda A."/>
            <person name="Takaki Y."/>
            <person name="Nishi S."/>
            <person name="Hori S."/>
            <person name="Arai W."/>
            <person name="Tsubouchi T."/>
            <person name="Morono Y."/>
            <person name="Uchiyama I."/>
            <person name="Ito T."/>
            <person name="Fujiyama A."/>
            <person name="Inagaki F."/>
            <person name="Takami H."/>
        </authorList>
    </citation>
    <scope>NUCLEOTIDE SEQUENCE</scope>
    <source>
        <strain evidence="1">Expedition CK06-06</strain>
    </source>
</reference>
<evidence type="ECO:0000313" key="1">
    <source>
        <dbReference type="EMBL" id="GAF76751.1"/>
    </source>
</evidence>
<comment type="caution">
    <text evidence="1">The sequence shown here is derived from an EMBL/GenBank/DDBJ whole genome shotgun (WGS) entry which is preliminary data.</text>
</comment>
<dbReference type="EMBL" id="BARS01003047">
    <property type="protein sequence ID" value="GAF76751.1"/>
    <property type="molecule type" value="Genomic_DNA"/>
</dbReference>
<name>X0SNM4_9ZZZZ</name>
<accession>X0SNM4</accession>
<proteinExistence type="predicted"/>